<reference evidence="1 2" key="1">
    <citation type="submission" date="2020-04" db="EMBL/GenBank/DDBJ databases">
        <authorList>
            <person name="Yin C."/>
        </authorList>
    </citation>
    <scope>NUCLEOTIDE SEQUENCE [LARGE SCALE GENOMIC DNA]</scope>
    <source>
        <strain evidence="1 2">Ak56</strain>
    </source>
</reference>
<sequence>MKHEVYKNLTIADDLSIFEFFSIGPKGVILKRILFMTTEYPDTVNLAFGDIDKNGEINDFVISNNGDRDKILATVCHVIGLYLKKYPNRQVYFKGSTAERTRLYRIIINNNIKWFNLQYNILIEQEFDFVPFQPNISTIGFLIKKKII</sequence>
<proteinExistence type="predicted"/>
<gene>
    <name evidence="1" type="ORF">HGH91_27255</name>
</gene>
<dbReference type="Proteomes" id="UP000552864">
    <property type="component" value="Unassembled WGS sequence"/>
</dbReference>
<organism evidence="1 2">
    <name type="scientific">Chitinophaga eiseniae</name>
    <dbReference type="NCBI Taxonomy" id="634771"/>
    <lineage>
        <taxon>Bacteria</taxon>
        <taxon>Pseudomonadati</taxon>
        <taxon>Bacteroidota</taxon>
        <taxon>Chitinophagia</taxon>
        <taxon>Chitinophagales</taxon>
        <taxon>Chitinophagaceae</taxon>
        <taxon>Chitinophaga</taxon>
    </lineage>
</organism>
<evidence type="ECO:0000313" key="1">
    <source>
        <dbReference type="EMBL" id="NLR82344.1"/>
    </source>
</evidence>
<keyword evidence="2" id="KW-1185">Reference proteome</keyword>
<dbReference type="EMBL" id="JABAHZ010000009">
    <property type="protein sequence ID" value="NLR82344.1"/>
    <property type="molecule type" value="Genomic_DNA"/>
</dbReference>
<dbReference type="InterPro" id="IPR053865">
    <property type="entry name" value="DUF6934"/>
</dbReference>
<accession>A0A847SPX5</accession>
<name>A0A847SPX5_9BACT</name>
<dbReference type="RefSeq" id="WP_168742332.1">
    <property type="nucleotide sequence ID" value="NZ_JABAHZ010000009.1"/>
</dbReference>
<dbReference type="Pfam" id="PF22028">
    <property type="entry name" value="DUF6934"/>
    <property type="match status" value="1"/>
</dbReference>
<dbReference type="AlphaFoldDB" id="A0A847SPX5"/>
<protein>
    <submittedName>
        <fullName evidence="1">Uncharacterized protein</fullName>
    </submittedName>
</protein>
<evidence type="ECO:0000313" key="2">
    <source>
        <dbReference type="Proteomes" id="UP000552864"/>
    </source>
</evidence>
<comment type="caution">
    <text evidence="1">The sequence shown here is derived from an EMBL/GenBank/DDBJ whole genome shotgun (WGS) entry which is preliminary data.</text>
</comment>